<dbReference type="GO" id="GO:0008270">
    <property type="term" value="F:zinc ion binding"/>
    <property type="evidence" value="ECO:0007669"/>
    <property type="project" value="UniProtKB-KW"/>
</dbReference>
<dbReference type="InterPro" id="IPR013083">
    <property type="entry name" value="Znf_RING/FYVE/PHD"/>
</dbReference>
<evidence type="ECO:0000313" key="6">
    <source>
        <dbReference type="EMBL" id="CAI6349042.1"/>
    </source>
</evidence>
<dbReference type="PROSITE" id="PS50089">
    <property type="entry name" value="ZF_RING_2"/>
    <property type="match status" value="1"/>
</dbReference>
<dbReference type="Gene3D" id="3.30.40.10">
    <property type="entry name" value="Zinc/RING finger domain, C3HC4 (zinc finger)"/>
    <property type="match status" value="1"/>
</dbReference>
<keyword evidence="1 3" id="KW-0863">Zinc-finger</keyword>
<dbReference type="Pfam" id="PF13920">
    <property type="entry name" value="zf-C3HC4_3"/>
    <property type="match status" value="1"/>
</dbReference>
<dbReference type="InterPro" id="IPR001841">
    <property type="entry name" value="Znf_RING"/>
</dbReference>
<dbReference type="EMBL" id="CARXXK010000001">
    <property type="protein sequence ID" value="CAI6349042.1"/>
    <property type="molecule type" value="Genomic_DNA"/>
</dbReference>
<dbReference type="AlphaFoldDB" id="A0AAV0W0C9"/>
<sequence>MCVKMVMVLALLPANEIDTGFQEIKNHARMNNIHLTRFFNYYSRHWLIRTGPTVFSVYGQARRTNFRLIFGLNFHNKLKDTFQVCHPNLWKVLGHLSDCSKLQHIVIDQLARGMQVTRSIKNKYILNSKRIKMATDQLTLGIITRKEFLIKCSHAVDGYILREGNWTRHFENNDNNTAETSSEDEHIVLPMQVQQVPPNDENIDNNTAETSSNDENIVLPMPVQQVPPYDENIDNNTAETSSNDENIVLPMPVQQVPPYDENIDNNTAETSSNDENIVLPMPVQQVPTYDENIETEEDYIIPEDNDPLDLEYREIMEQERIEQLNNLPFAPVPEILPLIPLISQNVCAICRSSRSTHALIPCGHRALCEGCKGLLEQQRCPICVQPFFSILRIWDA</sequence>
<gene>
    <name evidence="6" type="ORF">MEUPH1_LOCUS5653</name>
</gene>
<dbReference type="Proteomes" id="UP001160148">
    <property type="component" value="Unassembled WGS sequence"/>
</dbReference>
<keyword evidence="2" id="KW-0862">Zinc</keyword>
<accession>A0AAV0W0C9</accession>
<protein>
    <recommendedName>
        <fullName evidence="5">RING-type domain-containing protein</fullName>
    </recommendedName>
</protein>
<feature type="signal peptide" evidence="4">
    <location>
        <begin position="1"/>
        <end position="17"/>
    </location>
</feature>
<feature type="chain" id="PRO_5043964996" description="RING-type domain-containing protein" evidence="4">
    <location>
        <begin position="18"/>
        <end position="396"/>
    </location>
</feature>
<keyword evidence="7" id="KW-1185">Reference proteome</keyword>
<evidence type="ECO:0000256" key="3">
    <source>
        <dbReference type="PROSITE-ProRule" id="PRU00175"/>
    </source>
</evidence>
<keyword evidence="1 3" id="KW-0479">Metal-binding</keyword>
<organism evidence="6 7">
    <name type="scientific">Macrosiphum euphorbiae</name>
    <name type="common">potato aphid</name>
    <dbReference type="NCBI Taxonomy" id="13131"/>
    <lineage>
        <taxon>Eukaryota</taxon>
        <taxon>Metazoa</taxon>
        <taxon>Ecdysozoa</taxon>
        <taxon>Arthropoda</taxon>
        <taxon>Hexapoda</taxon>
        <taxon>Insecta</taxon>
        <taxon>Pterygota</taxon>
        <taxon>Neoptera</taxon>
        <taxon>Paraneoptera</taxon>
        <taxon>Hemiptera</taxon>
        <taxon>Sternorrhyncha</taxon>
        <taxon>Aphidomorpha</taxon>
        <taxon>Aphidoidea</taxon>
        <taxon>Aphididae</taxon>
        <taxon>Macrosiphini</taxon>
        <taxon>Macrosiphum</taxon>
    </lineage>
</organism>
<comment type="caution">
    <text evidence="6">The sequence shown here is derived from an EMBL/GenBank/DDBJ whole genome shotgun (WGS) entry which is preliminary data.</text>
</comment>
<dbReference type="SUPFAM" id="SSF57850">
    <property type="entry name" value="RING/U-box"/>
    <property type="match status" value="1"/>
</dbReference>
<evidence type="ECO:0000256" key="1">
    <source>
        <dbReference type="ARBA" id="ARBA00022771"/>
    </source>
</evidence>
<keyword evidence="4" id="KW-0732">Signal</keyword>
<evidence type="ECO:0000259" key="5">
    <source>
        <dbReference type="PROSITE" id="PS50089"/>
    </source>
</evidence>
<feature type="domain" description="RING-type" evidence="5">
    <location>
        <begin position="347"/>
        <end position="383"/>
    </location>
</feature>
<evidence type="ECO:0000256" key="2">
    <source>
        <dbReference type="ARBA" id="ARBA00022833"/>
    </source>
</evidence>
<name>A0AAV0W0C9_9HEMI</name>
<evidence type="ECO:0000256" key="4">
    <source>
        <dbReference type="SAM" id="SignalP"/>
    </source>
</evidence>
<proteinExistence type="predicted"/>
<reference evidence="6 7" key="1">
    <citation type="submission" date="2023-01" db="EMBL/GenBank/DDBJ databases">
        <authorList>
            <person name="Whitehead M."/>
        </authorList>
    </citation>
    <scope>NUCLEOTIDE SEQUENCE [LARGE SCALE GENOMIC DNA]</scope>
</reference>
<evidence type="ECO:0000313" key="7">
    <source>
        <dbReference type="Proteomes" id="UP001160148"/>
    </source>
</evidence>